<dbReference type="InterPro" id="IPR051162">
    <property type="entry name" value="T4SS_component"/>
</dbReference>
<protein>
    <submittedName>
        <fullName evidence="1">Uncharacterized protein</fullName>
    </submittedName>
</protein>
<proteinExistence type="predicted"/>
<dbReference type="AlphaFoldDB" id="A0A429X2G1"/>
<dbReference type="PANTHER" id="PTHR30121:SF6">
    <property type="entry name" value="SLR6007 PROTEIN"/>
    <property type="match status" value="1"/>
</dbReference>
<dbReference type="PANTHER" id="PTHR30121">
    <property type="entry name" value="UNCHARACTERIZED PROTEIN YJGR-RELATED"/>
    <property type="match status" value="1"/>
</dbReference>
<organism evidence="1 2">
    <name type="scientific">Siminovitchia terrae</name>
    <name type="common">Bacillus terrae</name>
    <dbReference type="NCBI Taxonomy" id="1914933"/>
    <lineage>
        <taxon>Bacteria</taxon>
        <taxon>Bacillati</taxon>
        <taxon>Bacillota</taxon>
        <taxon>Bacilli</taxon>
        <taxon>Bacillales</taxon>
        <taxon>Bacillaceae</taxon>
        <taxon>Siminovitchia</taxon>
    </lineage>
</organism>
<reference evidence="1 2" key="1">
    <citation type="submission" date="2018-12" db="EMBL/GenBank/DDBJ databases">
        <authorList>
            <person name="Sun L."/>
            <person name="Chen Z."/>
        </authorList>
    </citation>
    <scope>NUCLEOTIDE SEQUENCE [LARGE SCALE GENOMIC DNA]</scope>
    <source>
        <strain evidence="1 2">LMG 29736</strain>
    </source>
</reference>
<sequence>MKIDFPIKHIDGNLVFAHDNTVWAYFRIDGFNYDFLDDDEKSVPFQQQMSFFTNIGLDLHFLSIPNPTDIGGILDETIEEMKRKNYPLQENGIEFMKRVKAALEDQKELNESSEYHDYLGVQLNKERNKYTSGNVGIDTINAFKSFINGFNSPVYQAVGLYPNDILESEIQAYRSQAATIETTLVNAFSSRISRVTTAEAVYIAEKMFSTRNNNSDVKLRNRFASGRVVEGVDKKGVKHKAIRSDKRDFIDLQGTNIEEINPKELLLSRITDDNEIEELLCQHLVIADMGDVHFHPGFEWLYYIKLRMPFPVTISIRADHQPNEMVKKRLSNAKLEIQDQRKEAWKGGQGVDMNVEVSEQGTVQMENYFQQTGYPGYACSFVLKVTAENEEQLKTRVDMLRNEMSKFGLKVLSPYGYQIPLLLEMIPGSKKMHEDYKIEVSPGILGGMMFGATTNIGDNRGFYIGHTSRLSKPVFVQPDLAAKAFDIGNIVDSISVLVAGMTGKGKSFFMNLFVYLATLTGSKGLVIDPKGDRMDWDKGLPFIPPEYISVWTLGTDPNDAGSLDPFRTSTSMEEAKDITMDILSYLAKVSIDDVAYSILSEAVEIVPQHEDPCIGVVMSYLHNLYDNRPANMSDQRYLALESLLNTLTTLKRNQLSLLLFGEVGQNYKVLQHEQPIQVLMIQNLNLPRGSELENKRPIHMISEAIMISITAWTKQYMFNSERGVHKYILQDEASAIERSAIGSELMDFIVRMGRYYNTTLMKGSQNASDHGQDVANIGMKFSFGLRKTSECEEMLDYLNLPRTQENIDTLKRLDRGEALFQDIYGRSAVIRINPVFEELLNAFDSSTSTEEEREREKERVR</sequence>
<accession>A0A429X2G1</accession>
<dbReference type="OrthoDB" id="1647424at2"/>
<evidence type="ECO:0000313" key="1">
    <source>
        <dbReference type="EMBL" id="RST57378.1"/>
    </source>
</evidence>
<evidence type="ECO:0000313" key="2">
    <source>
        <dbReference type="Proteomes" id="UP000287296"/>
    </source>
</evidence>
<gene>
    <name evidence="1" type="ORF">D5F11_022990</name>
</gene>
<dbReference type="InterPro" id="IPR027417">
    <property type="entry name" value="P-loop_NTPase"/>
</dbReference>
<dbReference type="RefSeq" id="WP_120118565.1">
    <property type="nucleotide sequence ID" value="NZ_QYTW02000035.1"/>
</dbReference>
<dbReference type="EMBL" id="QYTW02000035">
    <property type="protein sequence ID" value="RST57378.1"/>
    <property type="molecule type" value="Genomic_DNA"/>
</dbReference>
<dbReference type="SUPFAM" id="SSF52540">
    <property type="entry name" value="P-loop containing nucleoside triphosphate hydrolases"/>
    <property type="match status" value="1"/>
</dbReference>
<name>A0A429X2G1_SIMTE</name>
<comment type="caution">
    <text evidence="1">The sequence shown here is derived from an EMBL/GenBank/DDBJ whole genome shotgun (WGS) entry which is preliminary data.</text>
</comment>
<dbReference type="Pfam" id="PF12846">
    <property type="entry name" value="AAA_10"/>
    <property type="match status" value="1"/>
</dbReference>
<dbReference type="Gene3D" id="3.40.50.300">
    <property type="entry name" value="P-loop containing nucleotide triphosphate hydrolases"/>
    <property type="match status" value="2"/>
</dbReference>
<dbReference type="Proteomes" id="UP000287296">
    <property type="component" value="Unassembled WGS sequence"/>
</dbReference>